<evidence type="ECO:0000256" key="5">
    <source>
        <dbReference type="SAM" id="MobiDB-lite"/>
    </source>
</evidence>
<comment type="subcellular location">
    <subcellularLocation>
        <location evidence="1">Nucleus</location>
    </subcellularLocation>
</comment>
<dbReference type="Pfam" id="PF07529">
    <property type="entry name" value="HSA"/>
    <property type="match status" value="1"/>
</dbReference>
<dbReference type="PANTHER" id="PTHR45685">
    <property type="entry name" value="HELICASE SRCAP-RELATED"/>
    <property type="match status" value="1"/>
</dbReference>
<feature type="region of interest" description="Disordered" evidence="5">
    <location>
        <begin position="536"/>
        <end position="556"/>
    </location>
</feature>
<keyword evidence="3" id="KW-0347">Helicase</keyword>
<accession>A0A5J4NXP4</accession>
<feature type="region of interest" description="Disordered" evidence="5">
    <location>
        <begin position="2499"/>
        <end position="2549"/>
    </location>
</feature>
<sequence length="2549" mass="277829">MWNTESSCSPPPKKYRAESDCVVEELSKICSVQKEQRRLDLINKELDSLDDSDVFFRAQVQPDLKKPTCTNGFGNGVLSVVPPLATLFPNQRTSERHCLYLAPPDNVCSTSVQQSKTEGPTEQPIQLHLIRPEIAQDARLEATVLQQVTELRRRGMWSAARLPKVMEPKPEKTLFGCLLKEVSWMSADFREERKWKIQMAYNLAVAARNYLLVRQEWNRQCQLVEELVRQRNAAYVAAMIRDWWKQVQKSLKCLEDRVHRQHLRYIRNQNKFLLANFSDLCPSWMIEHYATSPYVDCEPGATRIGSDGFTDDGDWLPDSLSVESDGSDSHSRSTSSSRAASFVDDSDTSVFGITELRSGDGDTAPHIYEPCSSYQSIREPEPNAQHINTAVQTVQEKSETGGIGRKQTVNNSEKFKPESDHTGTSTPHCIDRAELDALVLDSATPLEEILQSRRQLDKRTTCLLPESWRRAFVSNGLDETKDVTQFQTVASNPELEELIADSQRPLEELLPEGYASLGDVSQDNSTNSSILTSEQYPADCTPDSPTSCHKSTVGDNLQTTDSVQSYTLSDSPGTSVNEVSLVDNDESANYGDETITGPITLGRHAEDEMGLTIPPWGDYTTNLSQRTHPAELRWAAVRLLPLLKSVHLNTDNSGLEALTTVCSPAFRVPSLSSCSIGCVVAWLRHAFARGVPGLLISPSAISGDAELTIAAHLGHLIVPGARCVEPSDVFPVSKPLLQGETGDWGPHLIVAPRLCIPAWRARLSNWCPGLRITCLGLGCRGAKFPSYEPAGTGRRLRSAVTRGTVNIHHILPCSDVSQTLSEGVTGGDSVTKNIHLDHPNGQLTRREVSKSGSITASNGIDTLISELKYSGHRLLISSSPDLLSSACGYRLFELSRLLLSRDAANTDECKSWTTELFDTIIDSGWSNPNQHVNNGRPSKKKLIKFLEPFVLRLDEDYEWEASISEEIVPCHMTAVQRQLHDAAMSTKTARNASKTGDLLGLLSTVSLTSRICNHPCLSETRPQHSAAFADVMSDLASRIVPKPGPFAFTVAHNEAPFCASGILYSTPESVLSAVRRLRDSELSEITLQGFNLLDSLREPFHIRERVAVLAPTKKQLERVIIPTSIKRPHPKPPPVINCDTPNGDMDYDSVYPPDCLNGQNTPFSHSMKANCRLANGLPESTVHLDFSTITVRGKRPRVMSELPNSIPQPPTKRHRPDGLGPVDDFTCDRKVVPVLANGVPFLGPEVLATLEKMLLEKQGALFGKFQGLHHLLEGLLGPHSSCRPRCIFLLAHRSAFLDLLQAYLDVSPWSSYSRFRLPSDYNILGAESGQLIDRINDWPRGSHGPLLVLVHSRSPTACLTGLRAGPNTVVIVCDADWRSDSIDTLRALCDCVFCLFSSLHSWSLNGLVDHPKLDNADLSRTTLPVYRLVSYDDCVRPGLCPSVEACIARGVACRLLPGAVFQAHSITSSDRQSLTVARVQPNVVNELLSCQLPAENRTSSFRVDPLWTLKREAPSCSSASSVTSSFSCPVGGESRHEKNGDLADECFSTFQEREPLCEQLLNRAFELFEDPVDTQAWCCAIAEQTAIALTVFNDFCVDECESSFSDDDSDHFHVQPADVFLNGELCGYNFTPDRSGLQQQLGYSETACWEVAHQEACRYLDSLNAWSAESPAMFYSDVNIDRRSSFTDLSAHDTLLNNWTTENPLCCLCDIPIWNPLLDEHSQNERSPLPPAKAVFSLSDDDGPDLRWTSAQLAPSEPRSSDILPGDADCSDWGYESEPMSEHELPPVTHLPVVSASSASSVTASSVSNGQSLRADDTTHSTTDNEPSGHSRVTIASTNVGARSSLTGPYLKRRRLAGSTLHTPRKSMSAALDTRIPVTEDDGHSSPVAVLRRWLLFSNPLIFKGNQSTSFRYNGGTGVVVPCSLGGANNLVGLMANTSGTMVPGGHLHIGKPPEWLPQEEAALYQSICKLQDTSFDAAATGNSHSVLSPNFHLAEFFINNFFPTRCYRGASQCLLMHAKMSAVASTATAAMASNACNLLQTTGIIPMDDASVVASPRSCKPLSRFTFVYSFGYLLAMSVPATPHGPTSRKVKNKLKSAAASNLGLGASTGSLTSRNDGLPMGEINADASSAVSKYRTYLAYQEHNINPDTLITPAMVIKNKEEREARMLAEAVSSISQSCPANSIVCNSVTPVTSSTYQSSGTGQHHTQLNIHTQDGMHHPSVLLSLPLDCTASASGIVATTSLPLNLTGSNLSFTHAGQRGTSFVTIVSSNPTMLRRSATFTSVNLNNQFLDSSLSARLSSLQPNQTQTAMVGLSGSTINTQVGKGPIPTGYFLQQRPQLLTTNQPISTRGIFTTLASISSSASLPVAGGFGSSTTPLPQILRPRSTLRGSVIQPNFVRNLTPTNVSNFPINPVGARLSPGTGTFLHSRVTLTVPPNSSTLSNTVGSRSGTSTGLRTQPSNIYQQVRSVGQIAGNVQNVTYSGQLAVGELRPFNPLQGPQTSQFTPPVGVSSPLNTMAGSSRFESASNRHSESDPFVQSRFRPQPAP</sequence>
<protein>
    <recommendedName>
        <fullName evidence="6">HSA domain-containing protein</fullName>
    </recommendedName>
</protein>
<evidence type="ECO:0000256" key="4">
    <source>
        <dbReference type="ARBA" id="ARBA00022840"/>
    </source>
</evidence>
<evidence type="ECO:0000313" key="8">
    <source>
        <dbReference type="Proteomes" id="UP000324629"/>
    </source>
</evidence>
<evidence type="ECO:0000313" key="7">
    <source>
        <dbReference type="EMBL" id="KAA3680467.1"/>
    </source>
</evidence>
<evidence type="ECO:0000259" key="6">
    <source>
        <dbReference type="PROSITE" id="PS51204"/>
    </source>
</evidence>
<gene>
    <name evidence="7" type="ORF">DEA37_0004876</name>
</gene>
<keyword evidence="4" id="KW-0067">ATP-binding</keyword>
<evidence type="ECO:0000256" key="3">
    <source>
        <dbReference type="ARBA" id="ARBA00022806"/>
    </source>
</evidence>
<dbReference type="InterPro" id="IPR050520">
    <property type="entry name" value="INO80/SWR1_helicase"/>
</dbReference>
<evidence type="ECO:0000256" key="1">
    <source>
        <dbReference type="ARBA" id="ARBA00004123"/>
    </source>
</evidence>
<dbReference type="Proteomes" id="UP000324629">
    <property type="component" value="Unassembled WGS sequence"/>
</dbReference>
<dbReference type="GO" id="GO:0004386">
    <property type="term" value="F:helicase activity"/>
    <property type="evidence" value="ECO:0007669"/>
    <property type="project" value="UniProtKB-KW"/>
</dbReference>
<feature type="region of interest" description="Disordered" evidence="5">
    <location>
        <begin position="1802"/>
        <end position="1839"/>
    </location>
</feature>
<feature type="region of interest" description="Disordered" evidence="5">
    <location>
        <begin position="1722"/>
        <end position="1741"/>
    </location>
</feature>
<feature type="compositionally biased region" description="Polar residues" evidence="5">
    <location>
        <begin position="543"/>
        <end position="556"/>
    </location>
</feature>
<feature type="region of interest" description="Disordered" evidence="5">
    <location>
        <begin position="318"/>
        <end position="341"/>
    </location>
</feature>
<feature type="compositionally biased region" description="Polar residues" evidence="5">
    <location>
        <begin position="2514"/>
        <end position="2528"/>
    </location>
</feature>
<feature type="domain" description="HSA" evidence="6">
    <location>
        <begin position="162"/>
        <end position="237"/>
    </location>
</feature>
<keyword evidence="8" id="KW-1185">Reference proteome</keyword>
<comment type="caution">
    <text evidence="7">The sequence shown here is derived from an EMBL/GenBank/DDBJ whole genome shotgun (WGS) entry which is preliminary data.</text>
</comment>
<dbReference type="GO" id="GO:0016887">
    <property type="term" value="F:ATP hydrolysis activity"/>
    <property type="evidence" value="ECO:0007669"/>
    <property type="project" value="TreeGrafter"/>
</dbReference>
<keyword evidence="3" id="KW-0378">Hydrolase</keyword>
<feature type="region of interest" description="Disordered" evidence="5">
    <location>
        <begin position="1753"/>
        <end position="1785"/>
    </location>
</feature>
<organism evidence="7 8">
    <name type="scientific">Paragonimus westermani</name>
    <dbReference type="NCBI Taxonomy" id="34504"/>
    <lineage>
        <taxon>Eukaryota</taxon>
        <taxon>Metazoa</taxon>
        <taxon>Spiralia</taxon>
        <taxon>Lophotrochozoa</taxon>
        <taxon>Platyhelminthes</taxon>
        <taxon>Trematoda</taxon>
        <taxon>Digenea</taxon>
        <taxon>Plagiorchiida</taxon>
        <taxon>Troglotremata</taxon>
        <taxon>Troglotrematidae</taxon>
        <taxon>Paragonimus</taxon>
    </lineage>
</organism>
<keyword evidence="2" id="KW-0547">Nucleotide-binding</keyword>
<dbReference type="GO" id="GO:0005524">
    <property type="term" value="F:ATP binding"/>
    <property type="evidence" value="ECO:0007669"/>
    <property type="project" value="UniProtKB-KW"/>
</dbReference>
<proteinExistence type="predicted"/>
<reference evidence="7 8" key="1">
    <citation type="journal article" date="2019" name="Gigascience">
        <title>Whole-genome sequence of the oriental lung fluke Paragonimus westermani.</title>
        <authorList>
            <person name="Oey H."/>
            <person name="Zakrzewski M."/>
            <person name="Narain K."/>
            <person name="Devi K.R."/>
            <person name="Agatsuma T."/>
            <person name="Nawaratna S."/>
            <person name="Gobert G.N."/>
            <person name="Jones M.K."/>
            <person name="Ragan M.A."/>
            <person name="McManus D.P."/>
            <person name="Krause L."/>
        </authorList>
    </citation>
    <scope>NUCLEOTIDE SEQUENCE [LARGE SCALE GENOMIC DNA]</scope>
    <source>
        <strain evidence="7 8">IND2009</strain>
    </source>
</reference>
<dbReference type="InterPro" id="IPR014012">
    <property type="entry name" value="HSA_dom"/>
</dbReference>
<dbReference type="GO" id="GO:0006338">
    <property type="term" value="P:chromatin remodeling"/>
    <property type="evidence" value="ECO:0007669"/>
    <property type="project" value="TreeGrafter"/>
</dbReference>
<name>A0A5J4NXP4_9TREM</name>
<dbReference type="EMBL" id="QNGE01000435">
    <property type="protein sequence ID" value="KAA3680467.1"/>
    <property type="molecule type" value="Genomic_DNA"/>
</dbReference>
<dbReference type="PANTHER" id="PTHR45685:SF1">
    <property type="entry name" value="HELICASE SRCAP"/>
    <property type="match status" value="1"/>
</dbReference>
<dbReference type="GO" id="GO:0000812">
    <property type="term" value="C:Swr1 complex"/>
    <property type="evidence" value="ECO:0007669"/>
    <property type="project" value="TreeGrafter"/>
</dbReference>
<feature type="region of interest" description="Disordered" evidence="5">
    <location>
        <begin position="2439"/>
        <end position="2459"/>
    </location>
</feature>
<evidence type="ECO:0000256" key="2">
    <source>
        <dbReference type="ARBA" id="ARBA00022741"/>
    </source>
</evidence>
<dbReference type="GO" id="GO:0042393">
    <property type="term" value="F:histone binding"/>
    <property type="evidence" value="ECO:0007669"/>
    <property type="project" value="TreeGrafter"/>
</dbReference>
<dbReference type="GO" id="GO:0003677">
    <property type="term" value="F:DNA binding"/>
    <property type="evidence" value="ECO:0007669"/>
    <property type="project" value="UniProtKB-KW"/>
</dbReference>
<dbReference type="PROSITE" id="PS51204">
    <property type="entry name" value="HSA"/>
    <property type="match status" value="1"/>
</dbReference>